<dbReference type="EMBL" id="NJHN03000041">
    <property type="protein sequence ID" value="KAH9421378.1"/>
    <property type="molecule type" value="Genomic_DNA"/>
</dbReference>
<reference evidence="1 2" key="1">
    <citation type="journal article" date="2018" name="J. Allergy Clin. Immunol.">
        <title>High-quality assembly of Dermatophagoides pteronyssinus genome and transcriptome reveals a wide range of novel allergens.</title>
        <authorList>
            <person name="Liu X.Y."/>
            <person name="Yang K.Y."/>
            <person name="Wang M.Q."/>
            <person name="Kwok J.S."/>
            <person name="Zeng X."/>
            <person name="Yang Z."/>
            <person name="Xiao X.J."/>
            <person name="Lau C.P."/>
            <person name="Li Y."/>
            <person name="Huang Z.M."/>
            <person name="Ba J.G."/>
            <person name="Yim A.K."/>
            <person name="Ouyang C.Y."/>
            <person name="Ngai S.M."/>
            <person name="Chan T.F."/>
            <person name="Leung E.L."/>
            <person name="Liu L."/>
            <person name="Liu Z.G."/>
            <person name="Tsui S.K."/>
        </authorList>
    </citation>
    <scope>NUCLEOTIDE SEQUENCE [LARGE SCALE GENOMIC DNA]</scope>
    <source>
        <strain evidence="1">Derp</strain>
    </source>
</reference>
<evidence type="ECO:0000313" key="2">
    <source>
        <dbReference type="Proteomes" id="UP000887458"/>
    </source>
</evidence>
<evidence type="ECO:0000313" key="1">
    <source>
        <dbReference type="EMBL" id="KAH9421378.1"/>
    </source>
</evidence>
<comment type="caution">
    <text evidence="1">The sequence shown here is derived from an EMBL/GenBank/DDBJ whole genome shotgun (WGS) entry which is preliminary data.</text>
</comment>
<reference evidence="1 2" key="2">
    <citation type="journal article" date="2022" name="Mol. Biol. Evol.">
        <title>Comparative Genomics Reveals Insights into the Divergent Evolution of Astigmatic Mites and Household Pest Adaptations.</title>
        <authorList>
            <person name="Xiong Q."/>
            <person name="Wan A.T."/>
            <person name="Liu X."/>
            <person name="Fung C.S."/>
            <person name="Xiao X."/>
            <person name="Malainual N."/>
            <person name="Hou J."/>
            <person name="Wang L."/>
            <person name="Wang M."/>
            <person name="Yang K.Y."/>
            <person name="Cui Y."/>
            <person name="Leung E.L."/>
            <person name="Nong W."/>
            <person name="Shin S.K."/>
            <person name="Au S.W."/>
            <person name="Jeong K.Y."/>
            <person name="Chew F.T."/>
            <person name="Hui J.H."/>
            <person name="Leung T.F."/>
            <person name="Tungtrongchitr A."/>
            <person name="Zhong N."/>
            <person name="Liu Z."/>
            <person name="Tsui S.K."/>
        </authorList>
    </citation>
    <scope>NUCLEOTIDE SEQUENCE [LARGE SCALE GENOMIC DNA]</scope>
    <source>
        <strain evidence="1">Derp</strain>
    </source>
</reference>
<organism evidence="1 2">
    <name type="scientific">Dermatophagoides pteronyssinus</name>
    <name type="common">European house dust mite</name>
    <dbReference type="NCBI Taxonomy" id="6956"/>
    <lineage>
        <taxon>Eukaryota</taxon>
        <taxon>Metazoa</taxon>
        <taxon>Ecdysozoa</taxon>
        <taxon>Arthropoda</taxon>
        <taxon>Chelicerata</taxon>
        <taxon>Arachnida</taxon>
        <taxon>Acari</taxon>
        <taxon>Acariformes</taxon>
        <taxon>Sarcoptiformes</taxon>
        <taxon>Astigmata</taxon>
        <taxon>Psoroptidia</taxon>
        <taxon>Analgoidea</taxon>
        <taxon>Pyroglyphidae</taxon>
        <taxon>Dermatophagoidinae</taxon>
        <taxon>Dermatophagoides</taxon>
    </lineage>
</organism>
<gene>
    <name evidence="1" type="ORF">DERP_010515</name>
</gene>
<protein>
    <submittedName>
        <fullName evidence="1">Uncharacterized protein</fullName>
    </submittedName>
</protein>
<accession>A0ABQ8JFL0</accession>
<name>A0ABQ8JFL0_DERPT</name>
<dbReference type="Proteomes" id="UP000887458">
    <property type="component" value="Unassembled WGS sequence"/>
</dbReference>
<keyword evidence="2" id="KW-1185">Reference proteome</keyword>
<proteinExistence type="predicted"/>
<sequence>MAMNICEQCQCETKEEEKKISLVLFSEKTNDEIEFQISGFISFEKIKRKSIQILILTNNNFYNCQNGYCKLP</sequence>